<evidence type="ECO:0000313" key="6">
    <source>
        <dbReference type="Proteomes" id="UP000006062"/>
    </source>
</evidence>
<feature type="region of interest" description="Disordered" evidence="2">
    <location>
        <begin position="228"/>
        <end position="248"/>
    </location>
</feature>
<feature type="compositionally biased region" description="Basic and acidic residues" evidence="2">
    <location>
        <begin position="45"/>
        <end position="58"/>
    </location>
</feature>
<comment type="similarity">
    <text evidence="1">Belongs to the transglycosylase Slt family.</text>
</comment>
<dbReference type="InterPro" id="IPR008258">
    <property type="entry name" value="Transglycosylase_SLT_dom_1"/>
</dbReference>
<evidence type="ECO:0000259" key="4">
    <source>
        <dbReference type="Pfam" id="PF01464"/>
    </source>
</evidence>
<keyword evidence="6" id="KW-1185">Reference proteome</keyword>
<evidence type="ECO:0000256" key="3">
    <source>
        <dbReference type="SAM" id="SignalP"/>
    </source>
</evidence>
<feature type="domain" description="Transglycosylase SLT" evidence="4">
    <location>
        <begin position="83"/>
        <end position="180"/>
    </location>
</feature>
<feature type="region of interest" description="Disordered" evidence="2">
    <location>
        <begin position="30"/>
        <end position="90"/>
    </location>
</feature>
<dbReference type="PANTHER" id="PTHR37423">
    <property type="entry name" value="SOLUBLE LYTIC MUREIN TRANSGLYCOSYLASE-RELATED"/>
    <property type="match status" value="1"/>
</dbReference>
<sequence>MHPSTTPTPNSGAAHWLLLGLLLNPAWSQASEEIEPAKPNSPKETATDLRQDASDRVPTRPSSPDRPIPKPAPQRTELKSKVDQAARQHGLDRDLAHALIRAESAYNPQAVSSAGAIGLMQVMPETAADYGVQNPDALFETETNLNTGMRHFKRLLDKYGNIGAAVMAYNAGEGALERSGGFVSYAETQRYTHQVLTSYLGSKGIDPYSARAREATGIALTPAMATAGGGKAGGGVRRNEPDTARPVTDQVWQSTVRRPEFRPEFNRVASSRSRAIQTRVSSRSPSPLALKVSSLRMTPPRYANQLSRAVAAKRR</sequence>
<dbReference type="CDD" id="cd00254">
    <property type="entry name" value="LT-like"/>
    <property type="match status" value="1"/>
</dbReference>
<proteinExistence type="inferred from homology"/>
<dbReference type="OrthoDB" id="92254at2"/>
<dbReference type="RefSeq" id="WP_014778563.1">
    <property type="nucleotide sequence ID" value="NC_018012.1"/>
</dbReference>
<dbReference type="EMBL" id="CP003154">
    <property type="protein sequence ID" value="AFL74113.1"/>
    <property type="molecule type" value="Genomic_DNA"/>
</dbReference>
<dbReference type="HOGENOM" id="CLU_882598_0_0_6"/>
<dbReference type="STRING" id="765911.Thivi_2163"/>
<dbReference type="PANTHER" id="PTHR37423:SF2">
    <property type="entry name" value="MEMBRANE-BOUND LYTIC MUREIN TRANSGLYCOSYLASE C"/>
    <property type="match status" value="1"/>
</dbReference>
<feature type="compositionally biased region" description="Basic and acidic residues" evidence="2">
    <location>
        <begin position="76"/>
        <end position="90"/>
    </location>
</feature>
<dbReference type="Proteomes" id="UP000006062">
    <property type="component" value="Chromosome"/>
</dbReference>
<feature type="chain" id="PRO_5003683284" evidence="3">
    <location>
        <begin position="31"/>
        <end position="315"/>
    </location>
</feature>
<keyword evidence="3" id="KW-0732">Signal</keyword>
<dbReference type="KEGG" id="tvi:Thivi_2163"/>
<dbReference type="GO" id="GO:0016020">
    <property type="term" value="C:membrane"/>
    <property type="evidence" value="ECO:0007669"/>
    <property type="project" value="InterPro"/>
</dbReference>
<dbReference type="eggNOG" id="COG0741">
    <property type="taxonomic scope" value="Bacteria"/>
</dbReference>
<gene>
    <name evidence="5" type="ordered locus">Thivi_2163</name>
</gene>
<dbReference type="GO" id="GO:0000270">
    <property type="term" value="P:peptidoglycan metabolic process"/>
    <property type="evidence" value="ECO:0007669"/>
    <property type="project" value="InterPro"/>
</dbReference>
<feature type="signal peptide" evidence="3">
    <location>
        <begin position="1"/>
        <end position="30"/>
    </location>
</feature>
<dbReference type="Gene3D" id="1.10.530.10">
    <property type="match status" value="1"/>
</dbReference>
<name>I3YAU5_THIV6</name>
<dbReference type="SUPFAM" id="SSF53955">
    <property type="entry name" value="Lysozyme-like"/>
    <property type="match status" value="1"/>
</dbReference>
<dbReference type="InterPro" id="IPR000189">
    <property type="entry name" value="Transglyc_AS"/>
</dbReference>
<evidence type="ECO:0000256" key="1">
    <source>
        <dbReference type="ARBA" id="ARBA00007734"/>
    </source>
</evidence>
<accession>I3YAU5</accession>
<evidence type="ECO:0000256" key="2">
    <source>
        <dbReference type="SAM" id="MobiDB-lite"/>
    </source>
</evidence>
<protein>
    <submittedName>
        <fullName evidence="5">Soluble lytic murein transglycosylase-like protein</fullName>
    </submittedName>
</protein>
<dbReference type="GO" id="GO:0008933">
    <property type="term" value="F:peptidoglycan lytic transglycosylase activity"/>
    <property type="evidence" value="ECO:0007669"/>
    <property type="project" value="InterPro"/>
</dbReference>
<organism evidence="5 6">
    <name type="scientific">Thiocystis violascens (strain ATCC 17096 / DSM 198 / 6111)</name>
    <name type="common">Chromatium violascens</name>
    <dbReference type="NCBI Taxonomy" id="765911"/>
    <lineage>
        <taxon>Bacteria</taxon>
        <taxon>Pseudomonadati</taxon>
        <taxon>Pseudomonadota</taxon>
        <taxon>Gammaproteobacteria</taxon>
        <taxon>Chromatiales</taxon>
        <taxon>Chromatiaceae</taxon>
        <taxon>Thiocystis</taxon>
    </lineage>
</organism>
<dbReference type="Pfam" id="PF01464">
    <property type="entry name" value="SLT"/>
    <property type="match status" value="1"/>
</dbReference>
<dbReference type="InterPro" id="IPR023346">
    <property type="entry name" value="Lysozyme-like_dom_sf"/>
</dbReference>
<reference evidence="5 6" key="1">
    <citation type="submission" date="2012-06" db="EMBL/GenBank/DDBJ databases">
        <title>Complete sequence of Thiocystis violascens DSM 198.</title>
        <authorList>
            <consortium name="US DOE Joint Genome Institute"/>
            <person name="Lucas S."/>
            <person name="Han J."/>
            <person name="Lapidus A."/>
            <person name="Cheng J.-F."/>
            <person name="Goodwin L."/>
            <person name="Pitluck S."/>
            <person name="Peters L."/>
            <person name="Ovchinnikova G."/>
            <person name="Teshima H."/>
            <person name="Detter J.C."/>
            <person name="Han C."/>
            <person name="Tapia R."/>
            <person name="Land M."/>
            <person name="Hauser L."/>
            <person name="Kyrpides N."/>
            <person name="Ivanova N."/>
            <person name="Pagani I."/>
            <person name="Vogl K."/>
            <person name="Liu Z."/>
            <person name="Frigaard N.-U."/>
            <person name="Bryant D."/>
            <person name="Woyke T."/>
        </authorList>
    </citation>
    <scope>NUCLEOTIDE SEQUENCE [LARGE SCALE GENOMIC DNA]</scope>
    <source>
        <strain evidence="6">ATCC 17096 / DSM 198 / 6111</strain>
    </source>
</reference>
<evidence type="ECO:0000313" key="5">
    <source>
        <dbReference type="EMBL" id="AFL74113.1"/>
    </source>
</evidence>
<dbReference type="PROSITE" id="PS00922">
    <property type="entry name" value="TRANSGLYCOSYLASE"/>
    <property type="match status" value="1"/>
</dbReference>
<dbReference type="AlphaFoldDB" id="I3YAU5"/>